<evidence type="ECO:0000256" key="3">
    <source>
        <dbReference type="ARBA" id="ARBA00004065"/>
    </source>
</evidence>
<keyword evidence="13 14" id="KW-0464">Manganese</keyword>
<dbReference type="InterPro" id="IPR012337">
    <property type="entry name" value="RNaseH-like_sf"/>
</dbReference>
<evidence type="ECO:0000256" key="11">
    <source>
        <dbReference type="ARBA" id="ARBA00022759"/>
    </source>
</evidence>
<dbReference type="EC" id="3.1.26.4" evidence="6 14"/>
<evidence type="ECO:0000256" key="7">
    <source>
        <dbReference type="ARBA" id="ARBA00019179"/>
    </source>
</evidence>
<keyword evidence="9 14" id="KW-0540">Nuclease</keyword>
<dbReference type="Gene3D" id="3.30.420.10">
    <property type="entry name" value="Ribonuclease H-like superfamily/Ribonuclease H"/>
    <property type="match status" value="1"/>
</dbReference>
<dbReference type="GO" id="GO:0003723">
    <property type="term" value="F:RNA binding"/>
    <property type="evidence" value="ECO:0007669"/>
    <property type="project" value="UniProtKB-UniRule"/>
</dbReference>
<evidence type="ECO:0000256" key="5">
    <source>
        <dbReference type="ARBA" id="ARBA00007383"/>
    </source>
</evidence>
<comment type="function">
    <text evidence="3 14 16">Endonuclease that specifically degrades the RNA of RNA-DNA hybrids.</text>
</comment>
<dbReference type="GO" id="GO:0005737">
    <property type="term" value="C:cytoplasm"/>
    <property type="evidence" value="ECO:0007669"/>
    <property type="project" value="UniProtKB-SubCell"/>
</dbReference>
<evidence type="ECO:0000313" key="19">
    <source>
        <dbReference type="Proteomes" id="UP000055047"/>
    </source>
</evidence>
<evidence type="ECO:0000256" key="15">
    <source>
        <dbReference type="PROSITE-ProRule" id="PRU01319"/>
    </source>
</evidence>
<dbReference type="Proteomes" id="UP000055047">
    <property type="component" value="Unassembled WGS sequence"/>
</dbReference>
<accession>A0A098EF12</accession>
<dbReference type="AlphaFoldDB" id="A0A098EF12"/>
<dbReference type="NCBIfam" id="NF000595">
    <property type="entry name" value="PRK00015.1-3"/>
    <property type="match status" value="1"/>
</dbReference>
<dbReference type="GO" id="GO:0006298">
    <property type="term" value="P:mismatch repair"/>
    <property type="evidence" value="ECO:0007669"/>
    <property type="project" value="TreeGrafter"/>
</dbReference>
<evidence type="ECO:0000256" key="1">
    <source>
        <dbReference type="ARBA" id="ARBA00000077"/>
    </source>
</evidence>
<comment type="subcellular location">
    <subcellularLocation>
        <location evidence="4 14">Cytoplasm</location>
    </subcellularLocation>
</comment>
<evidence type="ECO:0000313" key="18">
    <source>
        <dbReference type="EMBL" id="CEG20878.1"/>
    </source>
</evidence>
<feature type="binding site" evidence="14 15">
    <location>
        <position position="116"/>
    </location>
    <ligand>
        <name>a divalent metal cation</name>
        <dbReference type="ChEBI" id="CHEBI:60240"/>
    </ligand>
</feature>
<evidence type="ECO:0000256" key="8">
    <source>
        <dbReference type="ARBA" id="ARBA00022490"/>
    </source>
</evidence>
<keyword evidence="10 14" id="KW-0479">Metal-binding</keyword>
<organism evidence="18 19">
    <name type="scientific">Anaplasma phagocytophilum</name>
    <name type="common">Ehrlichia phagocytophila</name>
    <dbReference type="NCBI Taxonomy" id="948"/>
    <lineage>
        <taxon>Bacteria</taxon>
        <taxon>Pseudomonadati</taxon>
        <taxon>Pseudomonadota</taxon>
        <taxon>Alphaproteobacteria</taxon>
        <taxon>Rickettsiales</taxon>
        <taxon>Anaplasmataceae</taxon>
        <taxon>Anaplasma</taxon>
        <taxon>phagocytophilum group</taxon>
    </lineage>
</organism>
<dbReference type="GO" id="GO:0030145">
    <property type="term" value="F:manganese ion binding"/>
    <property type="evidence" value="ECO:0007669"/>
    <property type="project" value="UniProtKB-UniRule"/>
</dbReference>
<evidence type="ECO:0000256" key="4">
    <source>
        <dbReference type="ARBA" id="ARBA00004496"/>
    </source>
</evidence>
<dbReference type="RefSeq" id="WP_045889833.1">
    <property type="nucleotide sequence ID" value="NZ_CCXQ01000107.1"/>
</dbReference>
<dbReference type="GO" id="GO:0004523">
    <property type="term" value="F:RNA-DNA hybrid ribonuclease activity"/>
    <property type="evidence" value="ECO:0007669"/>
    <property type="project" value="UniProtKB-UniRule"/>
</dbReference>
<comment type="cofactor">
    <cofactor evidence="14 15">
        <name>Mn(2+)</name>
        <dbReference type="ChEBI" id="CHEBI:29035"/>
    </cofactor>
    <cofactor evidence="14 15">
        <name>Mg(2+)</name>
        <dbReference type="ChEBI" id="CHEBI:18420"/>
    </cofactor>
    <text evidence="14 15">Manganese or magnesium. Binds 1 divalent metal ion per monomer in the absence of substrate. May bind a second metal ion after substrate binding.</text>
</comment>
<keyword evidence="8 14" id="KW-0963">Cytoplasm</keyword>
<evidence type="ECO:0000256" key="13">
    <source>
        <dbReference type="ARBA" id="ARBA00023211"/>
    </source>
</evidence>
<dbReference type="GO" id="GO:0032299">
    <property type="term" value="C:ribonuclease H2 complex"/>
    <property type="evidence" value="ECO:0007669"/>
    <property type="project" value="TreeGrafter"/>
</dbReference>
<comment type="catalytic activity">
    <reaction evidence="1 14 15 16">
        <text>Endonucleolytic cleavage to 5'-phosphomonoester.</text>
        <dbReference type="EC" id="3.1.26.4"/>
    </reaction>
</comment>
<dbReference type="CDD" id="cd07182">
    <property type="entry name" value="RNase_HII_bacteria_HII_like"/>
    <property type="match status" value="1"/>
</dbReference>
<comment type="cofactor">
    <cofactor evidence="2">
        <name>Mg(2+)</name>
        <dbReference type="ChEBI" id="CHEBI:18420"/>
    </cofactor>
</comment>
<keyword evidence="12 14" id="KW-0378">Hydrolase</keyword>
<dbReference type="InterPro" id="IPR022898">
    <property type="entry name" value="RNase_HII"/>
</dbReference>
<dbReference type="InterPro" id="IPR036397">
    <property type="entry name" value="RNaseH_sf"/>
</dbReference>
<comment type="similarity">
    <text evidence="5 14 16">Belongs to the RNase HII family.</text>
</comment>
<dbReference type="HAMAP" id="MF_00052_B">
    <property type="entry name" value="RNase_HII_B"/>
    <property type="match status" value="1"/>
</dbReference>
<reference evidence="18 19" key="1">
    <citation type="submission" date="2014-09" db="EMBL/GenBank/DDBJ databases">
        <authorList>
            <person name="Loux Valentin"/>
            <person name="Dugat Thibaut"/>
        </authorList>
    </citation>
    <scope>NUCLEOTIDE SEQUENCE [LARGE SCALE GENOMIC DNA]</scope>
    <source>
        <strain evidence="18 19">BOV-10_179</strain>
    </source>
</reference>
<sequence length="210" mass="23110">MPNFSYEDSFSNGSNAIVVGVDEVGYGSIAGPVVAAAVYIPDRNVECIPNIKDSKLLTPKKRDALYKELLSHTVCGTGLASIDEIAEHNILVASHMAMRRALENLNLQRIDLVLVDGSRELKSQWPSKSIINGDELSISIAAASIVAKVTRDNMMRELHDQYPEYHWNKNCGYGTAAHILALKQHGATPLHRKTFAPVKKCIISTKNQDK</sequence>
<evidence type="ECO:0000259" key="17">
    <source>
        <dbReference type="PROSITE" id="PS51975"/>
    </source>
</evidence>
<dbReference type="PROSITE" id="PS51975">
    <property type="entry name" value="RNASE_H_2"/>
    <property type="match status" value="1"/>
</dbReference>
<dbReference type="GO" id="GO:0043137">
    <property type="term" value="P:DNA replication, removal of RNA primer"/>
    <property type="evidence" value="ECO:0007669"/>
    <property type="project" value="TreeGrafter"/>
</dbReference>
<dbReference type="InterPro" id="IPR001352">
    <property type="entry name" value="RNase_HII/HIII"/>
</dbReference>
<dbReference type="EMBL" id="CCXQ01000107">
    <property type="protein sequence ID" value="CEG20878.1"/>
    <property type="molecule type" value="Genomic_DNA"/>
</dbReference>
<dbReference type="PANTHER" id="PTHR10954">
    <property type="entry name" value="RIBONUCLEASE H2 SUBUNIT A"/>
    <property type="match status" value="1"/>
</dbReference>
<feature type="domain" description="RNase H type-2" evidence="17">
    <location>
        <begin position="16"/>
        <end position="207"/>
    </location>
</feature>
<feature type="binding site" evidence="14 15">
    <location>
        <position position="22"/>
    </location>
    <ligand>
        <name>a divalent metal cation</name>
        <dbReference type="ChEBI" id="CHEBI:60240"/>
    </ligand>
</feature>
<evidence type="ECO:0000256" key="14">
    <source>
        <dbReference type="HAMAP-Rule" id="MF_00052"/>
    </source>
</evidence>
<dbReference type="SUPFAM" id="SSF53098">
    <property type="entry name" value="Ribonuclease H-like"/>
    <property type="match status" value="1"/>
</dbReference>
<protein>
    <recommendedName>
        <fullName evidence="7 14">Ribonuclease HII</fullName>
        <shortName evidence="14">RNase HII</shortName>
        <ecNumber evidence="6 14">3.1.26.4</ecNumber>
    </recommendedName>
</protein>
<evidence type="ECO:0000256" key="12">
    <source>
        <dbReference type="ARBA" id="ARBA00022801"/>
    </source>
</evidence>
<dbReference type="PANTHER" id="PTHR10954:SF18">
    <property type="entry name" value="RIBONUCLEASE HII"/>
    <property type="match status" value="1"/>
</dbReference>
<evidence type="ECO:0000256" key="16">
    <source>
        <dbReference type="RuleBase" id="RU003515"/>
    </source>
</evidence>
<keyword evidence="11 14" id="KW-0255">Endonuclease</keyword>
<evidence type="ECO:0000256" key="6">
    <source>
        <dbReference type="ARBA" id="ARBA00012180"/>
    </source>
</evidence>
<name>A0A098EF12_ANAPH</name>
<evidence type="ECO:0000256" key="10">
    <source>
        <dbReference type="ARBA" id="ARBA00022723"/>
    </source>
</evidence>
<feature type="binding site" evidence="14 15">
    <location>
        <position position="23"/>
    </location>
    <ligand>
        <name>a divalent metal cation</name>
        <dbReference type="ChEBI" id="CHEBI:60240"/>
    </ligand>
</feature>
<dbReference type="InterPro" id="IPR024567">
    <property type="entry name" value="RNase_HII/HIII_dom"/>
</dbReference>
<evidence type="ECO:0000256" key="2">
    <source>
        <dbReference type="ARBA" id="ARBA00001946"/>
    </source>
</evidence>
<dbReference type="Pfam" id="PF01351">
    <property type="entry name" value="RNase_HII"/>
    <property type="match status" value="1"/>
</dbReference>
<gene>
    <name evidence="14 18" type="primary">rnhB</name>
    <name evidence="18" type="ORF">ANAPHAGO_00659</name>
</gene>
<proteinExistence type="inferred from homology"/>
<evidence type="ECO:0000256" key="9">
    <source>
        <dbReference type="ARBA" id="ARBA00022722"/>
    </source>
</evidence>